<feature type="signal peptide" evidence="1">
    <location>
        <begin position="1"/>
        <end position="25"/>
    </location>
</feature>
<name>A0A2T4A2L6_TRIHA</name>
<dbReference type="RefSeq" id="XP_024770988.1">
    <property type="nucleotide sequence ID" value="XM_024913706.1"/>
</dbReference>
<accession>A0A2T4A2L6</accession>
<keyword evidence="3" id="KW-1185">Reference proteome</keyword>
<evidence type="ECO:0000313" key="2">
    <source>
        <dbReference type="EMBL" id="PTB51311.1"/>
    </source>
</evidence>
<dbReference type="EMBL" id="KZ679686">
    <property type="protein sequence ID" value="PTB51311.1"/>
    <property type="molecule type" value="Genomic_DNA"/>
</dbReference>
<dbReference type="GeneID" id="36622269"/>
<feature type="chain" id="PRO_5015773185" description="Secreted protein" evidence="1">
    <location>
        <begin position="26"/>
        <end position="126"/>
    </location>
</feature>
<gene>
    <name evidence="2" type="ORF">M431DRAFT_239281</name>
</gene>
<protein>
    <recommendedName>
        <fullName evidence="4">Secreted protein</fullName>
    </recommendedName>
</protein>
<sequence>MTSSVSHRAALISIVTLLMLPSSHLDCLLKAKSQNKTVLIVNTTGNPRLRSRSLRRPAPFLPTSSVAAWWSVGMVAAAHRADCTLLFAVPQSCQLTSVISNCLEHIFSRLINMGPVSITMGLRTTH</sequence>
<proteinExistence type="predicted"/>
<keyword evidence="1" id="KW-0732">Signal</keyword>
<dbReference type="AlphaFoldDB" id="A0A2T4A2L6"/>
<evidence type="ECO:0000313" key="3">
    <source>
        <dbReference type="Proteomes" id="UP000241690"/>
    </source>
</evidence>
<reference evidence="2 3" key="1">
    <citation type="submission" date="2016-07" db="EMBL/GenBank/DDBJ databases">
        <title>Multiple horizontal gene transfer events from other fungi enriched the ability of initially mycotrophic Trichoderma (Ascomycota) to feed on dead plant biomass.</title>
        <authorList>
            <consortium name="DOE Joint Genome Institute"/>
            <person name="Aerts A."/>
            <person name="Atanasova L."/>
            <person name="Chenthamara K."/>
            <person name="Zhang J."/>
            <person name="Grujic M."/>
            <person name="Henrissat B."/>
            <person name="Kuo A."/>
            <person name="Salamov A."/>
            <person name="Lipzen A."/>
            <person name="Labutti K."/>
            <person name="Barry K."/>
            <person name="Miao Y."/>
            <person name="Rahimi M.J."/>
            <person name="Shen Q."/>
            <person name="Grigoriev I.V."/>
            <person name="Kubicek C.P."/>
            <person name="Druzhinina I.S."/>
        </authorList>
    </citation>
    <scope>NUCLEOTIDE SEQUENCE [LARGE SCALE GENOMIC DNA]</scope>
    <source>
        <strain evidence="2 3">CBS 226.95</strain>
    </source>
</reference>
<evidence type="ECO:0000256" key="1">
    <source>
        <dbReference type="SAM" id="SignalP"/>
    </source>
</evidence>
<evidence type="ECO:0008006" key="4">
    <source>
        <dbReference type="Google" id="ProtNLM"/>
    </source>
</evidence>
<dbReference type="Proteomes" id="UP000241690">
    <property type="component" value="Unassembled WGS sequence"/>
</dbReference>
<organism evidence="2 3">
    <name type="scientific">Trichoderma harzianum CBS 226.95</name>
    <dbReference type="NCBI Taxonomy" id="983964"/>
    <lineage>
        <taxon>Eukaryota</taxon>
        <taxon>Fungi</taxon>
        <taxon>Dikarya</taxon>
        <taxon>Ascomycota</taxon>
        <taxon>Pezizomycotina</taxon>
        <taxon>Sordariomycetes</taxon>
        <taxon>Hypocreomycetidae</taxon>
        <taxon>Hypocreales</taxon>
        <taxon>Hypocreaceae</taxon>
        <taxon>Trichoderma</taxon>
    </lineage>
</organism>